<dbReference type="RefSeq" id="WP_153759971.1">
    <property type="nucleotide sequence ID" value="NZ_CP045851.1"/>
</dbReference>
<evidence type="ECO:0000313" key="1">
    <source>
        <dbReference type="EMBL" id="QGG95865.1"/>
    </source>
</evidence>
<proteinExistence type="predicted"/>
<dbReference type="Proteomes" id="UP000334019">
    <property type="component" value="Chromosome"/>
</dbReference>
<sequence length="201" mass="22221">MSADALREALAGLEARWSAHGVDLRELLGSGVAPDTLAPELRTLGFAASDELTVWFSWQGGDDGSNRAVERRVGPAMDAVRLREALEVRLMYLGLADEFRRGLDPDLEPPDLWDPSWLPVINFGSGGSLAVECGAEPTGTSPVWRYETSRMPGRQIAGSLAELVAGWNRLIDDGWWVWDGQHRRWTLGPDRPPEDLVDFQI</sequence>
<dbReference type="AlphaFoldDB" id="A0A5Q2RRQ1"/>
<organism evidence="1 2">
    <name type="scientific">Actinomarinicola tropica</name>
    <dbReference type="NCBI Taxonomy" id="2789776"/>
    <lineage>
        <taxon>Bacteria</taxon>
        <taxon>Bacillati</taxon>
        <taxon>Actinomycetota</taxon>
        <taxon>Acidimicrobiia</taxon>
        <taxon>Acidimicrobiales</taxon>
        <taxon>Iamiaceae</taxon>
        <taxon>Actinomarinicola</taxon>
    </lineage>
</organism>
<reference evidence="1 2" key="1">
    <citation type="submission" date="2019-11" db="EMBL/GenBank/DDBJ databases">
        <authorList>
            <person name="He Y."/>
        </authorList>
    </citation>
    <scope>NUCLEOTIDE SEQUENCE [LARGE SCALE GENOMIC DNA]</scope>
    <source>
        <strain evidence="1 2">SCSIO 58843</strain>
    </source>
</reference>
<evidence type="ECO:0000313" key="2">
    <source>
        <dbReference type="Proteomes" id="UP000334019"/>
    </source>
</evidence>
<dbReference type="KEGG" id="atq:GH723_12575"/>
<gene>
    <name evidence="1" type="ORF">GH723_12575</name>
</gene>
<name>A0A5Q2RRQ1_9ACTN</name>
<accession>A0A5Q2RRQ1</accession>
<evidence type="ECO:0008006" key="3">
    <source>
        <dbReference type="Google" id="ProtNLM"/>
    </source>
</evidence>
<keyword evidence="2" id="KW-1185">Reference proteome</keyword>
<dbReference type="EMBL" id="CP045851">
    <property type="protein sequence ID" value="QGG95865.1"/>
    <property type="molecule type" value="Genomic_DNA"/>
</dbReference>
<protein>
    <recommendedName>
        <fullName evidence="3">Knr4/Smi1-like domain-containing protein</fullName>
    </recommendedName>
</protein>